<dbReference type="AlphaFoldDB" id="A0A9Q1BV14"/>
<proteinExistence type="predicted"/>
<name>A0A9Q1BV14_HOLLE</name>
<organism evidence="1 2">
    <name type="scientific">Holothuria leucospilota</name>
    <name type="common">Black long sea cucumber</name>
    <name type="synonym">Mertensiothuria leucospilota</name>
    <dbReference type="NCBI Taxonomy" id="206669"/>
    <lineage>
        <taxon>Eukaryota</taxon>
        <taxon>Metazoa</taxon>
        <taxon>Echinodermata</taxon>
        <taxon>Eleutherozoa</taxon>
        <taxon>Echinozoa</taxon>
        <taxon>Holothuroidea</taxon>
        <taxon>Aspidochirotacea</taxon>
        <taxon>Aspidochirotida</taxon>
        <taxon>Holothuriidae</taxon>
        <taxon>Holothuria</taxon>
    </lineage>
</organism>
<evidence type="ECO:0000313" key="1">
    <source>
        <dbReference type="EMBL" id="KAJ8033341.1"/>
    </source>
</evidence>
<reference evidence="1" key="1">
    <citation type="submission" date="2021-10" db="EMBL/GenBank/DDBJ databases">
        <title>Tropical sea cucumber genome reveals ecological adaptation and Cuvierian tubules defense mechanism.</title>
        <authorList>
            <person name="Chen T."/>
        </authorList>
    </citation>
    <scope>NUCLEOTIDE SEQUENCE</scope>
    <source>
        <strain evidence="1">Nanhai2018</strain>
        <tissue evidence="1">Muscle</tissue>
    </source>
</reference>
<gene>
    <name evidence="1" type="ORF">HOLleu_23547</name>
</gene>
<sequence>MIDKCCSSQLRRKVFPRGTNLTLDNLQEIARAVDTVDSQMKIMESENSIVVTECESHQ</sequence>
<dbReference type="EMBL" id="JAIZAY010000011">
    <property type="protein sequence ID" value="KAJ8033341.1"/>
    <property type="molecule type" value="Genomic_DNA"/>
</dbReference>
<dbReference type="OrthoDB" id="10068383at2759"/>
<comment type="caution">
    <text evidence="1">The sequence shown here is derived from an EMBL/GenBank/DDBJ whole genome shotgun (WGS) entry which is preliminary data.</text>
</comment>
<accession>A0A9Q1BV14</accession>
<protein>
    <submittedName>
        <fullName evidence="1">Uncharacterized protein</fullName>
    </submittedName>
</protein>
<evidence type="ECO:0000313" key="2">
    <source>
        <dbReference type="Proteomes" id="UP001152320"/>
    </source>
</evidence>
<keyword evidence="2" id="KW-1185">Reference proteome</keyword>
<dbReference type="Proteomes" id="UP001152320">
    <property type="component" value="Chromosome 11"/>
</dbReference>